<evidence type="ECO:0000313" key="4">
    <source>
        <dbReference type="Proteomes" id="UP000039217"/>
    </source>
</evidence>
<reference evidence="4 5" key="1">
    <citation type="submission" date="2015-03" db="EMBL/GenBank/DDBJ databases">
        <authorList>
            <consortium name="Pathogen Informatics"/>
        </authorList>
    </citation>
    <scope>NUCLEOTIDE SEQUENCE [LARGE SCALE GENOMIC DNA]</scope>
    <source>
        <strain evidence="2 5">C09601061</strain>
        <strain evidence="3 4">D00501624</strain>
    </source>
</reference>
<feature type="compositionally biased region" description="Polar residues" evidence="1">
    <location>
        <begin position="124"/>
        <end position="134"/>
    </location>
</feature>
<feature type="region of interest" description="Disordered" evidence="1">
    <location>
        <begin position="124"/>
        <end position="155"/>
    </location>
</feature>
<evidence type="ECO:0000313" key="3">
    <source>
        <dbReference type="EMBL" id="CNW54172.1"/>
    </source>
</evidence>
<dbReference type="EMBL" id="CGCX01001655">
    <property type="protein sequence ID" value="CFR99096.1"/>
    <property type="molecule type" value="Genomic_DNA"/>
</dbReference>
<evidence type="ECO:0000313" key="5">
    <source>
        <dbReference type="Proteomes" id="UP000046680"/>
    </source>
</evidence>
<sequence length="196" mass="21587">MRCFRAQPAGGTTTATRYTAPSPPLRQNFRASPAWGSTWCTCRRSIQLARCIARVATTRPPPHRQTWDRRGRSVAMRAVTIPFIPAWAPSTTSTTSSPRHAIWAWRSRWTWRCNAHRIIRGPANTGSGSPSCRTAPSPTRRIHRRSTRTSIRSTSTTIPRACTTKCCAWCNIGLTTASSSFASTIPTPNHPTSGPG</sequence>
<protein>
    <submittedName>
        <fullName evidence="2">Uncharacterized protein</fullName>
    </submittedName>
</protein>
<name>A0A654U6X5_MYCTX</name>
<dbReference type="AlphaFoldDB" id="A0A654U6X5"/>
<evidence type="ECO:0000256" key="1">
    <source>
        <dbReference type="SAM" id="MobiDB-lite"/>
    </source>
</evidence>
<organism evidence="2 5">
    <name type="scientific">Mycobacterium tuberculosis</name>
    <dbReference type="NCBI Taxonomy" id="1773"/>
    <lineage>
        <taxon>Bacteria</taxon>
        <taxon>Bacillati</taxon>
        <taxon>Actinomycetota</taxon>
        <taxon>Actinomycetes</taxon>
        <taxon>Mycobacteriales</taxon>
        <taxon>Mycobacteriaceae</taxon>
        <taxon>Mycobacterium</taxon>
        <taxon>Mycobacterium tuberculosis complex</taxon>
    </lineage>
</organism>
<dbReference type="EMBL" id="CQQC01002138">
    <property type="protein sequence ID" value="CNW54172.1"/>
    <property type="molecule type" value="Genomic_DNA"/>
</dbReference>
<proteinExistence type="predicted"/>
<gene>
    <name evidence="2" type="ORF">ERS007657_03434</name>
    <name evidence="3" type="ORF">ERS007661_04075</name>
</gene>
<dbReference type="Proteomes" id="UP000039217">
    <property type="component" value="Unassembled WGS sequence"/>
</dbReference>
<dbReference type="Proteomes" id="UP000046680">
    <property type="component" value="Unassembled WGS sequence"/>
</dbReference>
<accession>A0A654U6X5</accession>
<evidence type="ECO:0000313" key="2">
    <source>
        <dbReference type="EMBL" id="CFR99096.1"/>
    </source>
</evidence>